<evidence type="ECO:0000313" key="5">
    <source>
        <dbReference type="Proteomes" id="UP000243723"/>
    </source>
</evidence>
<dbReference type="PROSITE" id="PS00383">
    <property type="entry name" value="TYR_PHOSPHATASE_1"/>
    <property type="match status" value="1"/>
</dbReference>
<keyword evidence="2" id="KW-1133">Transmembrane helix</keyword>
<reference evidence="4 5" key="1">
    <citation type="submission" date="2017-05" db="EMBL/GenBank/DDBJ databases">
        <title>Draft genome sequence of Elsinoe australis.</title>
        <authorList>
            <person name="Cheng Q."/>
        </authorList>
    </citation>
    <scope>NUCLEOTIDE SEQUENCE [LARGE SCALE GENOMIC DNA]</scope>
    <source>
        <strain evidence="4 5">NL1</strain>
    </source>
</reference>
<dbReference type="OrthoDB" id="9988524at2759"/>
<dbReference type="InterPro" id="IPR026893">
    <property type="entry name" value="Tyr/Ser_Pase_IphP-type"/>
</dbReference>
<feature type="compositionally biased region" description="Pro residues" evidence="1">
    <location>
        <begin position="95"/>
        <end position="107"/>
    </location>
</feature>
<dbReference type="InterPro" id="IPR016130">
    <property type="entry name" value="Tyr_Pase_AS"/>
</dbReference>
<dbReference type="STRING" id="40998.A0A2P8A4J5"/>
<dbReference type="Proteomes" id="UP000243723">
    <property type="component" value="Unassembled WGS sequence"/>
</dbReference>
<dbReference type="InterPro" id="IPR029021">
    <property type="entry name" value="Prot-tyrosine_phosphatase-like"/>
</dbReference>
<keyword evidence="2" id="KW-0812">Transmembrane</keyword>
<evidence type="ECO:0000313" key="4">
    <source>
        <dbReference type="EMBL" id="PSK55382.1"/>
    </source>
</evidence>
<proteinExistence type="predicted"/>
<evidence type="ECO:0000256" key="2">
    <source>
        <dbReference type="SAM" id="Phobius"/>
    </source>
</evidence>
<comment type="caution">
    <text evidence="4">The sequence shown here is derived from an EMBL/GenBank/DDBJ whole genome shotgun (WGS) entry which is preliminary data.</text>
</comment>
<evidence type="ECO:0000259" key="3">
    <source>
        <dbReference type="PROSITE" id="PS50056"/>
    </source>
</evidence>
<keyword evidence="2" id="KW-0472">Membrane</keyword>
<dbReference type="PANTHER" id="PTHR31126:SF10">
    <property type="entry name" value="PROTEIN PHOSPHATASE, PUTATIVE (AFU_ORTHOLOGUE AFUA_6G06650)-RELATED"/>
    <property type="match status" value="1"/>
</dbReference>
<dbReference type="EMBL" id="NHZQ01000067">
    <property type="protein sequence ID" value="PSK55382.1"/>
    <property type="molecule type" value="Genomic_DNA"/>
</dbReference>
<keyword evidence="5" id="KW-1185">Reference proteome</keyword>
<organism evidence="4 5">
    <name type="scientific">Elsinoe australis</name>
    <dbReference type="NCBI Taxonomy" id="40998"/>
    <lineage>
        <taxon>Eukaryota</taxon>
        <taxon>Fungi</taxon>
        <taxon>Dikarya</taxon>
        <taxon>Ascomycota</taxon>
        <taxon>Pezizomycotina</taxon>
        <taxon>Dothideomycetes</taxon>
        <taxon>Dothideomycetidae</taxon>
        <taxon>Myriangiales</taxon>
        <taxon>Elsinoaceae</taxon>
        <taxon>Elsinoe</taxon>
    </lineage>
</organism>
<gene>
    <name evidence="4" type="ORF">B9Z65_2771</name>
</gene>
<protein>
    <recommendedName>
        <fullName evidence="3">Tyrosine specific protein phosphatases domain-containing protein</fullName>
    </recommendedName>
</protein>
<dbReference type="Gene3D" id="3.90.190.10">
    <property type="entry name" value="Protein tyrosine phosphatase superfamily"/>
    <property type="match status" value="1"/>
</dbReference>
<feature type="domain" description="Tyrosine specific protein phosphatases" evidence="3">
    <location>
        <begin position="191"/>
        <end position="247"/>
    </location>
</feature>
<dbReference type="InterPro" id="IPR000387">
    <property type="entry name" value="Tyr_Pase_dom"/>
</dbReference>
<evidence type="ECO:0000256" key="1">
    <source>
        <dbReference type="SAM" id="MobiDB-lite"/>
    </source>
</evidence>
<feature type="transmembrane region" description="Helical" evidence="2">
    <location>
        <begin position="123"/>
        <end position="143"/>
    </location>
</feature>
<dbReference type="PROSITE" id="PS50056">
    <property type="entry name" value="TYR_PHOSPHATASE_2"/>
    <property type="match status" value="1"/>
</dbReference>
<sequence length="300" mass="32866">MSSIPSPGTINLENVLNLRDVGVFTNAVSGKHRLNTGLLFRSARPDFASPSDRDTLQSGLNIRTILDLRSKTEQLKVAQSPSSLAVPPTTNTTSPLPPPQPSPPSPLPILTTKINLNGPLFQLRLISLLPVLSALHLILLYILGYRIPAIRILSVAMSPRGLTGLAIDTLLSSWYEMRSIFALLADKSHWPVLVHCTQGKDRTGLTVLLLELLCGVDEEACEREYMATQGRLESEREGRVREIEEIGLPAEWADCEPGWVGRVKGFIDGRWGGVGGYLFWCGVKREEVVAVKEILMASPA</sequence>
<dbReference type="SUPFAM" id="SSF52799">
    <property type="entry name" value="(Phosphotyrosine protein) phosphatases II"/>
    <property type="match status" value="1"/>
</dbReference>
<dbReference type="PANTHER" id="PTHR31126">
    <property type="entry name" value="TYROSINE-PROTEIN PHOSPHATASE"/>
    <property type="match status" value="1"/>
</dbReference>
<dbReference type="AlphaFoldDB" id="A0A2P8A4J5"/>
<accession>A0A2P8A4J5</accession>
<name>A0A2P8A4J5_9PEZI</name>
<feature type="region of interest" description="Disordered" evidence="1">
    <location>
        <begin position="76"/>
        <end position="107"/>
    </location>
</feature>
<dbReference type="GO" id="GO:0004721">
    <property type="term" value="F:phosphoprotein phosphatase activity"/>
    <property type="evidence" value="ECO:0007669"/>
    <property type="project" value="InterPro"/>
</dbReference>
<dbReference type="Pfam" id="PF13350">
    <property type="entry name" value="Y_phosphatase3"/>
    <property type="match status" value="2"/>
</dbReference>